<evidence type="ECO:0000313" key="2">
    <source>
        <dbReference type="Proteomes" id="UP000046392"/>
    </source>
</evidence>
<keyword evidence="1" id="KW-0472">Membrane</keyword>
<sequence length="196" mass="21867">MQYAAIYMNLILNYDVATTGTITSFPYFFGVIVKILYEYLSDNEKFCSVSIMLRILKSTSQITTGITFIILGLFATQYRFLDVILYSVQIILGASCSVAISKSCLLVSQQHFHFVMSIASIGNSIALLIVPSLVSLIMPNFEVEGWKTLFSIIGVLTIVSNIGFLIVLKTEPEEWTKTNVADNKNKETNLNNSISY</sequence>
<feature type="transmembrane region" description="Helical" evidence="1">
    <location>
        <begin position="112"/>
        <end position="137"/>
    </location>
</feature>
<dbReference type="GO" id="GO:0022857">
    <property type="term" value="F:transmembrane transporter activity"/>
    <property type="evidence" value="ECO:0007669"/>
    <property type="project" value="InterPro"/>
</dbReference>
<name>A0A0N5BBF0_STREA</name>
<keyword evidence="1" id="KW-0812">Transmembrane</keyword>
<protein>
    <submittedName>
        <fullName evidence="3">MFS domain-containing protein</fullName>
    </submittedName>
</protein>
<feature type="transmembrane region" description="Helical" evidence="1">
    <location>
        <begin position="58"/>
        <end position="77"/>
    </location>
</feature>
<evidence type="ECO:0000313" key="3">
    <source>
        <dbReference type="WBParaSite" id="SPAL_0000335800.1"/>
    </source>
</evidence>
<feature type="transmembrane region" description="Helical" evidence="1">
    <location>
        <begin position="16"/>
        <end position="37"/>
    </location>
</feature>
<accession>A0A0N5BBF0</accession>
<dbReference type="SUPFAM" id="SSF103473">
    <property type="entry name" value="MFS general substrate transporter"/>
    <property type="match status" value="1"/>
</dbReference>
<reference evidence="3" key="1">
    <citation type="submission" date="2017-02" db="UniProtKB">
        <authorList>
            <consortium name="WormBaseParasite"/>
        </authorList>
    </citation>
    <scope>IDENTIFICATION</scope>
</reference>
<dbReference type="InterPro" id="IPR011701">
    <property type="entry name" value="MFS"/>
</dbReference>
<dbReference type="Gene3D" id="1.20.1250.20">
    <property type="entry name" value="MFS general substrate transporter like domains"/>
    <property type="match status" value="1"/>
</dbReference>
<keyword evidence="2" id="KW-1185">Reference proteome</keyword>
<dbReference type="STRING" id="174720.A0A0N5BBF0"/>
<dbReference type="AlphaFoldDB" id="A0A0N5BBF0"/>
<keyword evidence="1" id="KW-1133">Transmembrane helix</keyword>
<feature type="transmembrane region" description="Helical" evidence="1">
    <location>
        <begin position="149"/>
        <end position="168"/>
    </location>
</feature>
<dbReference type="Proteomes" id="UP000046392">
    <property type="component" value="Unplaced"/>
</dbReference>
<evidence type="ECO:0000256" key="1">
    <source>
        <dbReference type="SAM" id="Phobius"/>
    </source>
</evidence>
<feature type="transmembrane region" description="Helical" evidence="1">
    <location>
        <begin position="83"/>
        <end position="100"/>
    </location>
</feature>
<dbReference type="WBParaSite" id="SPAL_0000335800.1">
    <property type="protein sequence ID" value="SPAL_0000335800.1"/>
    <property type="gene ID" value="SPAL_0000335800"/>
</dbReference>
<dbReference type="GO" id="GO:0016020">
    <property type="term" value="C:membrane"/>
    <property type="evidence" value="ECO:0007669"/>
    <property type="project" value="TreeGrafter"/>
</dbReference>
<dbReference type="PANTHER" id="PTHR45757:SF11">
    <property type="entry name" value="MAJOR FACILITATOR SUPERFAMILY (MFS) PROFILE DOMAIN-CONTAINING PROTEIN"/>
    <property type="match status" value="1"/>
</dbReference>
<proteinExistence type="predicted"/>
<dbReference type="PANTHER" id="PTHR45757">
    <property type="entry name" value="PROTEIN CBG23364-RELATED"/>
    <property type="match status" value="1"/>
</dbReference>
<dbReference type="Pfam" id="PF07690">
    <property type="entry name" value="MFS_1"/>
    <property type="match status" value="1"/>
</dbReference>
<dbReference type="InterPro" id="IPR036259">
    <property type="entry name" value="MFS_trans_sf"/>
</dbReference>
<organism evidence="2 3">
    <name type="scientific">Strongyloides papillosus</name>
    <name type="common">Intestinal threadworm</name>
    <dbReference type="NCBI Taxonomy" id="174720"/>
    <lineage>
        <taxon>Eukaryota</taxon>
        <taxon>Metazoa</taxon>
        <taxon>Ecdysozoa</taxon>
        <taxon>Nematoda</taxon>
        <taxon>Chromadorea</taxon>
        <taxon>Rhabditida</taxon>
        <taxon>Tylenchina</taxon>
        <taxon>Panagrolaimomorpha</taxon>
        <taxon>Strongyloidoidea</taxon>
        <taxon>Strongyloididae</taxon>
        <taxon>Strongyloides</taxon>
    </lineage>
</organism>